<feature type="domain" description="Orc1-like AAA ATPase" evidence="2">
    <location>
        <begin position="102"/>
        <end position="266"/>
    </location>
</feature>
<dbReference type="Gene3D" id="1.25.40.10">
    <property type="entry name" value="Tetratricopeptide repeat domain"/>
    <property type="match status" value="1"/>
</dbReference>
<evidence type="ECO:0000256" key="1">
    <source>
        <dbReference type="SAM" id="MobiDB-lite"/>
    </source>
</evidence>
<dbReference type="InterPro" id="IPR041664">
    <property type="entry name" value="AAA_16"/>
</dbReference>
<dbReference type="SUPFAM" id="SSF48452">
    <property type="entry name" value="TPR-like"/>
    <property type="match status" value="1"/>
</dbReference>
<dbReference type="InterPro" id="IPR027417">
    <property type="entry name" value="P-loop_NTPase"/>
</dbReference>
<dbReference type="InterPro" id="IPR053159">
    <property type="entry name" value="Hybrid_Histidine_Kinase"/>
</dbReference>
<feature type="region of interest" description="Disordered" evidence="1">
    <location>
        <begin position="1034"/>
        <end position="1058"/>
    </location>
</feature>
<accession>A0AAD9D9K7</accession>
<dbReference type="EMBL" id="JATAAI010000018">
    <property type="protein sequence ID" value="KAK1739316.1"/>
    <property type="molecule type" value="Genomic_DNA"/>
</dbReference>
<comment type="caution">
    <text evidence="3">The sequence shown here is derived from an EMBL/GenBank/DDBJ whole genome shotgun (WGS) entry which is preliminary data.</text>
</comment>
<evidence type="ECO:0000313" key="4">
    <source>
        <dbReference type="Proteomes" id="UP001224775"/>
    </source>
</evidence>
<sequence length="1058" mass="118528">MGGVLYSLGIVFYQIFSGGELPAELELKQIEERPDAVENGTEEELFEGFNPFLQSGTVDLVAELSMHKHLLSDYKLSDDDSTSYEHDIGIGLLGDGPRKKRMSGDRELVTIYGQSGTGKSLLAHEFGKHVLSHGGVLLSGKFDQLEQGKPFSALASAFNQYCGTLLQNCELKQSKQKLTHQINHALGREAYHLAKLIPNLATILGLQLHSIIHDEGCINAQKRLQYLLCRFVEVISNSSAAPVTLFLDDLQWADSASIEAVNHLLLTGGLATQNTSFFFLGCYREGETDNLNPLWTSLCNNNLVNARSTEVKLDCMDEHTLNRMVSETLCLSPRLTRTLSNVIYHKTKGNQLFVSRLLRALNKEGLLRPSLSRRRWEWNMKKIKSRGLPDDVAIFLTDSLRELPDKVQSALFVLSCFGASSESAFVESQGLDRNILENLEIAVAEGLVDKIDDQYRFAHDRIQEAAYNTTPAQKRSVVHFKYGLELSSLLLGDEDTSASASVLFTAVNQLNLGGPPAVQDKSHYITAAQLNLRAGKKAMEMSDYETAYSYFDSGISFLSKKHWQKHYALSLELYSLAATCALTNSDHTSLKLLIAEVVAKAHFFEDKSSTCCILKHARWLFHPGYQNQLKGGRMTDSTMIMAMKFLGKMETGMTQIMPKSAPHVMQRIIQLSLSHGMSPVSPIGFVHLGSYIAKLGDINEGYHYVKLARSLVDNVGSRESAGEVICFGTPVRAYAEPLQATFEYHDEGYAAALASGDIIQAALNISLKILNMFFAGVNLQTTREKCAEAVNFLDERKMVIFMMNQQCLQKFVLKLIGTDEMPKYTSAEEENILATNNSVRTSNYFQGAFTSFMFRSYDDSKHYAEKYLDCIGNTWANLLLQHAFHAIYIGLISFWVARKSGDGQQWHERGKRSKLALKKWAESSQWTFENKWYLLEAEELYCNNDFDAAKTYYEKAIAAAKSHKFVHEEALACELAGYFHLEQGETKKATELFLLALEKYHEWGAFEKCNSLFKFVEGIRTLYLPLTRAELEQNENDGMESSRSILSLEAGGGRDAPD</sequence>
<dbReference type="Pfam" id="PF13191">
    <property type="entry name" value="AAA_16"/>
    <property type="match status" value="1"/>
</dbReference>
<reference evidence="3" key="1">
    <citation type="submission" date="2023-06" db="EMBL/GenBank/DDBJ databases">
        <title>Survivors Of The Sea: Transcriptome response of Skeletonema marinoi to long-term dormancy.</title>
        <authorList>
            <person name="Pinder M.I.M."/>
            <person name="Kourtchenko O."/>
            <person name="Robertson E.K."/>
            <person name="Larsson T."/>
            <person name="Maumus F."/>
            <person name="Osuna-Cruz C.M."/>
            <person name="Vancaester E."/>
            <person name="Stenow R."/>
            <person name="Vandepoele K."/>
            <person name="Ploug H."/>
            <person name="Bruchert V."/>
            <person name="Godhe A."/>
            <person name="Topel M."/>
        </authorList>
    </citation>
    <scope>NUCLEOTIDE SEQUENCE</scope>
    <source>
        <strain evidence="3">R05AC</strain>
    </source>
</reference>
<keyword evidence="4" id="KW-1185">Reference proteome</keyword>
<gene>
    <name evidence="3" type="ORF">QTG54_009859</name>
</gene>
<name>A0AAD9D9K7_9STRA</name>
<dbReference type="SUPFAM" id="SSF52540">
    <property type="entry name" value="P-loop containing nucleoside triphosphate hydrolases"/>
    <property type="match status" value="1"/>
</dbReference>
<dbReference type="PANTHER" id="PTHR43642">
    <property type="entry name" value="HYBRID SIGNAL TRANSDUCTION HISTIDINE KINASE G"/>
    <property type="match status" value="1"/>
</dbReference>
<dbReference type="InterPro" id="IPR011990">
    <property type="entry name" value="TPR-like_helical_dom_sf"/>
</dbReference>
<proteinExistence type="predicted"/>
<organism evidence="3 4">
    <name type="scientific">Skeletonema marinoi</name>
    <dbReference type="NCBI Taxonomy" id="267567"/>
    <lineage>
        <taxon>Eukaryota</taxon>
        <taxon>Sar</taxon>
        <taxon>Stramenopiles</taxon>
        <taxon>Ochrophyta</taxon>
        <taxon>Bacillariophyta</taxon>
        <taxon>Coscinodiscophyceae</taxon>
        <taxon>Thalassiosirophycidae</taxon>
        <taxon>Thalassiosirales</taxon>
        <taxon>Skeletonemataceae</taxon>
        <taxon>Skeletonema</taxon>
        <taxon>Skeletonema marinoi-dohrnii complex</taxon>
    </lineage>
</organism>
<protein>
    <submittedName>
        <fullName evidence="3">AAA ATPase</fullName>
    </submittedName>
</protein>
<evidence type="ECO:0000313" key="3">
    <source>
        <dbReference type="EMBL" id="KAK1739316.1"/>
    </source>
</evidence>
<dbReference type="PANTHER" id="PTHR43642:SF1">
    <property type="entry name" value="HYBRID SIGNAL TRANSDUCTION HISTIDINE KINASE G"/>
    <property type="match status" value="1"/>
</dbReference>
<dbReference type="AlphaFoldDB" id="A0AAD9D9K7"/>
<evidence type="ECO:0000259" key="2">
    <source>
        <dbReference type="Pfam" id="PF13191"/>
    </source>
</evidence>
<dbReference type="Proteomes" id="UP001224775">
    <property type="component" value="Unassembled WGS sequence"/>
</dbReference>